<evidence type="ECO:0000256" key="10">
    <source>
        <dbReference type="ARBA" id="ARBA00023004"/>
    </source>
</evidence>
<dbReference type="EMBL" id="BSPD01000021">
    <property type="protein sequence ID" value="GLS25076.1"/>
    <property type="molecule type" value="Genomic_DNA"/>
</dbReference>
<dbReference type="GO" id="GO:0051539">
    <property type="term" value="F:4 iron, 4 sulfur cluster binding"/>
    <property type="evidence" value="ECO:0007669"/>
    <property type="project" value="UniProtKB-KW"/>
</dbReference>
<feature type="binding site" evidence="13 14">
    <location>
        <position position="208"/>
    </location>
    <ligand>
        <name>[2Fe-2S] cluster</name>
        <dbReference type="ChEBI" id="CHEBI:190135"/>
    </ligand>
</feature>
<keyword evidence="6 13" id="KW-0949">S-adenosyl-L-methionine</keyword>
<evidence type="ECO:0000256" key="1">
    <source>
        <dbReference type="ARBA" id="ARBA00004942"/>
    </source>
</evidence>
<dbReference type="Gene3D" id="3.20.20.70">
    <property type="entry name" value="Aldolase class I"/>
    <property type="match status" value="1"/>
</dbReference>
<dbReference type="PANTHER" id="PTHR22976">
    <property type="entry name" value="BIOTIN SYNTHASE"/>
    <property type="match status" value="1"/>
</dbReference>
<dbReference type="GO" id="GO:0005506">
    <property type="term" value="F:iron ion binding"/>
    <property type="evidence" value="ECO:0007669"/>
    <property type="project" value="UniProtKB-UniRule"/>
</dbReference>
<dbReference type="SFLD" id="SFLDG01060">
    <property type="entry name" value="BATS_domain_containing"/>
    <property type="match status" value="1"/>
</dbReference>
<keyword evidence="9 13" id="KW-0093">Biotin biosynthesis</keyword>
<evidence type="ECO:0000256" key="6">
    <source>
        <dbReference type="ARBA" id="ARBA00022691"/>
    </source>
</evidence>
<dbReference type="SUPFAM" id="SSF102114">
    <property type="entry name" value="Radical SAM enzymes"/>
    <property type="match status" value="1"/>
</dbReference>
<dbReference type="Pfam" id="PF06968">
    <property type="entry name" value="BATS"/>
    <property type="match status" value="1"/>
</dbReference>
<dbReference type="InterPro" id="IPR007197">
    <property type="entry name" value="rSAM"/>
</dbReference>
<comment type="subunit">
    <text evidence="13">Homodimer.</text>
</comment>
<dbReference type="NCBIfam" id="TIGR00433">
    <property type="entry name" value="bioB"/>
    <property type="match status" value="1"/>
</dbReference>
<dbReference type="GO" id="GO:0051537">
    <property type="term" value="F:2 iron, 2 sulfur cluster binding"/>
    <property type="evidence" value="ECO:0007669"/>
    <property type="project" value="UniProtKB-KW"/>
</dbReference>
<evidence type="ECO:0000256" key="4">
    <source>
        <dbReference type="ARBA" id="ARBA00022485"/>
    </source>
</evidence>
<dbReference type="InterPro" id="IPR010722">
    <property type="entry name" value="BATS_dom"/>
</dbReference>
<keyword evidence="4 13" id="KW-0004">4Fe-4S</keyword>
<dbReference type="InterPro" id="IPR013785">
    <property type="entry name" value="Aldolase_TIM"/>
</dbReference>
<dbReference type="SMART" id="SM00876">
    <property type="entry name" value="BATS"/>
    <property type="match status" value="1"/>
</dbReference>
<evidence type="ECO:0000259" key="15">
    <source>
        <dbReference type="PROSITE" id="PS51918"/>
    </source>
</evidence>
<comment type="catalytic activity">
    <reaction evidence="12 13">
        <text>(4R,5S)-dethiobiotin + (sulfur carrier)-SH + 2 reduced [2Fe-2S]-[ferredoxin] + 2 S-adenosyl-L-methionine = (sulfur carrier)-H + biotin + 2 5'-deoxyadenosine + 2 L-methionine + 2 oxidized [2Fe-2S]-[ferredoxin]</text>
        <dbReference type="Rhea" id="RHEA:22060"/>
        <dbReference type="Rhea" id="RHEA-COMP:10000"/>
        <dbReference type="Rhea" id="RHEA-COMP:10001"/>
        <dbReference type="Rhea" id="RHEA-COMP:14737"/>
        <dbReference type="Rhea" id="RHEA-COMP:14739"/>
        <dbReference type="ChEBI" id="CHEBI:17319"/>
        <dbReference type="ChEBI" id="CHEBI:29917"/>
        <dbReference type="ChEBI" id="CHEBI:33737"/>
        <dbReference type="ChEBI" id="CHEBI:33738"/>
        <dbReference type="ChEBI" id="CHEBI:57586"/>
        <dbReference type="ChEBI" id="CHEBI:57844"/>
        <dbReference type="ChEBI" id="CHEBI:59789"/>
        <dbReference type="ChEBI" id="CHEBI:64428"/>
        <dbReference type="ChEBI" id="CHEBI:149473"/>
        <dbReference type="EC" id="2.8.1.6"/>
    </reaction>
</comment>
<dbReference type="InterPro" id="IPR024177">
    <property type="entry name" value="Biotin_synthase"/>
</dbReference>
<dbReference type="AlphaFoldDB" id="A0AA37T781"/>
<dbReference type="HAMAP" id="MF_01694">
    <property type="entry name" value="BioB"/>
    <property type="match status" value="1"/>
</dbReference>
<evidence type="ECO:0000256" key="5">
    <source>
        <dbReference type="ARBA" id="ARBA00022679"/>
    </source>
</evidence>
<evidence type="ECO:0000313" key="17">
    <source>
        <dbReference type="Proteomes" id="UP001156870"/>
    </source>
</evidence>
<dbReference type="GO" id="GO:0009102">
    <property type="term" value="P:biotin biosynthetic process"/>
    <property type="evidence" value="ECO:0007669"/>
    <property type="project" value="UniProtKB-UniRule"/>
</dbReference>
<proteinExistence type="inferred from homology"/>
<evidence type="ECO:0000313" key="16">
    <source>
        <dbReference type="EMBL" id="GLS25076.1"/>
    </source>
</evidence>
<comment type="cofactor">
    <cofactor evidence="13 14">
        <name>[4Fe-4S] cluster</name>
        <dbReference type="ChEBI" id="CHEBI:49883"/>
    </cofactor>
    <text evidence="13 14">Binds 1 [4Fe-4S] cluster. The cluster is coordinated with 3 cysteines and an exchangeable S-adenosyl-L-methionine.</text>
</comment>
<keyword evidence="17" id="KW-1185">Reference proteome</keyword>
<dbReference type="Pfam" id="PF04055">
    <property type="entry name" value="Radical_SAM"/>
    <property type="match status" value="1"/>
</dbReference>
<keyword evidence="7 13" id="KW-0001">2Fe-2S</keyword>
<dbReference type="SFLD" id="SFLDS00029">
    <property type="entry name" value="Radical_SAM"/>
    <property type="match status" value="1"/>
</dbReference>
<dbReference type="GO" id="GO:0004076">
    <property type="term" value="F:biotin synthase activity"/>
    <property type="evidence" value="ECO:0007669"/>
    <property type="project" value="UniProtKB-UniRule"/>
</dbReference>
<evidence type="ECO:0000256" key="7">
    <source>
        <dbReference type="ARBA" id="ARBA00022714"/>
    </source>
</evidence>
<keyword evidence="10 13" id="KW-0408">Iron</keyword>
<accession>A0AA37T781</accession>
<dbReference type="EC" id="2.8.1.6" evidence="3 13"/>
<comment type="similarity">
    <text evidence="2 13">Belongs to the radical SAM superfamily. Biotin synthase family.</text>
</comment>
<protein>
    <recommendedName>
        <fullName evidence="3 13">Biotin synthase</fullName>
        <ecNumber evidence="3 13">2.8.1.6</ecNumber>
    </recommendedName>
</protein>
<gene>
    <name evidence="13 16" type="primary">bioB</name>
    <name evidence="16" type="ORF">GCM10007877_07900</name>
</gene>
<keyword evidence="8 13" id="KW-0479">Metal-binding</keyword>
<dbReference type="PROSITE" id="PS51918">
    <property type="entry name" value="RADICAL_SAM"/>
    <property type="match status" value="1"/>
</dbReference>
<evidence type="ECO:0000256" key="9">
    <source>
        <dbReference type="ARBA" id="ARBA00022756"/>
    </source>
</evidence>
<dbReference type="FunFam" id="3.20.20.70:FF:000011">
    <property type="entry name" value="Biotin synthase"/>
    <property type="match status" value="1"/>
</dbReference>
<comment type="caution">
    <text evidence="16">The sequence shown here is derived from an EMBL/GenBank/DDBJ whole genome shotgun (WGS) entry which is preliminary data.</text>
</comment>
<dbReference type="InterPro" id="IPR058240">
    <property type="entry name" value="rSAM_sf"/>
</dbReference>
<feature type="binding site" evidence="13 14">
    <location>
        <position position="73"/>
    </location>
    <ligand>
        <name>[4Fe-4S] cluster</name>
        <dbReference type="ChEBI" id="CHEBI:49883"/>
        <note>4Fe-4S-S-AdoMet</note>
    </ligand>
</feature>
<keyword evidence="11 13" id="KW-0411">Iron-sulfur</keyword>
<feature type="domain" description="Radical SAM core" evidence="15">
    <location>
        <begin position="58"/>
        <end position="276"/>
    </location>
</feature>
<evidence type="ECO:0000256" key="3">
    <source>
        <dbReference type="ARBA" id="ARBA00012236"/>
    </source>
</evidence>
<dbReference type="SMART" id="SM00729">
    <property type="entry name" value="Elp3"/>
    <property type="match status" value="1"/>
</dbReference>
<dbReference type="InterPro" id="IPR002684">
    <property type="entry name" value="Biotin_synth/BioAB"/>
</dbReference>
<feature type="binding site" evidence="13 14">
    <location>
        <position position="80"/>
    </location>
    <ligand>
        <name>[4Fe-4S] cluster</name>
        <dbReference type="ChEBI" id="CHEBI:49883"/>
        <note>4Fe-4S-S-AdoMet</note>
    </ligand>
</feature>
<sequence>MTTSAPRFPDYQGVHSQSSSVMVRHDWSRQEILDLLALPFMDLVFKAQTVHRQYFDPNQVQVSTLCSIKTGACPEDCAYCPQSARYDTGLEKEKLMQVEAVIEEAQAAKASGASRFCMGAAWRSPKNKDMPYVLEMVKGVKALGLETCMTLGMLKEEQAEALAEAGLDYYNHNLDTSPEFYGDIITTRTYQDRLDTLANVRAAGMKVCCGGIVGMGEEDKDRAGLLMQLANLPDHPESVPINMLVRVEGTPLADQADLDSFDFIRTIAVARIIMPKSYVRLSAGREDMNDEMQALAFMAGANSIFYGEKLLTTPNPESNKDMALFARLGITPEQREVHESEADQERLVNEQLVEAHNERFFYDAAKATS</sequence>
<dbReference type="InterPro" id="IPR006638">
    <property type="entry name" value="Elp3/MiaA/NifB-like_rSAM"/>
</dbReference>
<comment type="function">
    <text evidence="13">Catalyzes the conversion of dethiobiotin (DTB) to biotin by the insertion of a sulfur atom into dethiobiotin via a radical-based mechanism.</text>
</comment>
<dbReference type="SFLD" id="SFLDG01278">
    <property type="entry name" value="biotin_synthase_like"/>
    <property type="match status" value="1"/>
</dbReference>
<dbReference type="PIRSF" id="PIRSF001619">
    <property type="entry name" value="Biotin_synth"/>
    <property type="match status" value="1"/>
</dbReference>
<dbReference type="CDD" id="cd01335">
    <property type="entry name" value="Radical_SAM"/>
    <property type="match status" value="1"/>
</dbReference>
<reference evidence="16 17" key="1">
    <citation type="journal article" date="2014" name="Int. J. Syst. Evol. Microbiol.">
        <title>Complete genome sequence of Corynebacterium casei LMG S-19264T (=DSM 44701T), isolated from a smear-ripened cheese.</title>
        <authorList>
            <consortium name="US DOE Joint Genome Institute (JGI-PGF)"/>
            <person name="Walter F."/>
            <person name="Albersmeier A."/>
            <person name="Kalinowski J."/>
            <person name="Ruckert C."/>
        </authorList>
    </citation>
    <scope>NUCLEOTIDE SEQUENCE [LARGE SCALE GENOMIC DNA]</scope>
    <source>
        <strain evidence="16 17">NBRC 110095</strain>
    </source>
</reference>
<evidence type="ECO:0000256" key="13">
    <source>
        <dbReference type="HAMAP-Rule" id="MF_01694"/>
    </source>
</evidence>
<evidence type="ECO:0000256" key="8">
    <source>
        <dbReference type="ARBA" id="ARBA00022723"/>
    </source>
</evidence>
<feature type="binding site" evidence="13 14">
    <location>
        <position position="77"/>
    </location>
    <ligand>
        <name>[4Fe-4S] cluster</name>
        <dbReference type="ChEBI" id="CHEBI:49883"/>
        <note>4Fe-4S-S-AdoMet</note>
    </ligand>
</feature>
<dbReference type="PANTHER" id="PTHR22976:SF2">
    <property type="entry name" value="BIOTIN SYNTHASE, MITOCHONDRIAL"/>
    <property type="match status" value="1"/>
</dbReference>
<dbReference type="Proteomes" id="UP001156870">
    <property type="component" value="Unassembled WGS sequence"/>
</dbReference>
<organism evidence="16 17">
    <name type="scientific">Marinibactrum halimedae</name>
    <dbReference type="NCBI Taxonomy" id="1444977"/>
    <lineage>
        <taxon>Bacteria</taxon>
        <taxon>Pseudomonadati</taxon>
        <taxon>Pseudomonadota</taxon>
        <taxon>Gammaproteobacteria</taxon>
        <taxon>Cellvibrionales</taxon>
        <taxon>Cellvibrionaceae</taxon>
        <taxon>Marinibactrum</taxon>
    </lineage>
</organism>
<feature type="binding site" evidence="13 14">
    <location>
        <position position="117"/>
    </location>
    <ligand>
        <name>[2Fe-2S] cluster</name>
        <dbReference type="ChEBI" id="CHEBI:190135"/>
    </ligand>
</feature>
<feature type="binding site" evidence="13 14">
    <location>
        <position position="280"/>
    </location>
    <ligand>
        <name>[2Fe-2S] cluster</name>
        <dbReference type="ChEBI" id="CHEBI:190135"/>
    </ligand>
</feature>
<comment type="pathway">
    <text evidence="1 13">Cofactor biosynthesis; biotin biosynthesis; biotin from 7,8-diaminononanoate: step 2/2.</text>
</comment>
<evidence type="ECO:0000256" key="14">
    <source>
        <dbReference type="PIRSR" id="PIRSR001619-1"/>
    </source>
</evidence>
<evidence type="ECO:0000256" key="11">
    <source>
        <dbReference type="ARBA" id="ARBA00023014"/>
    </source>
</evidence>
<evidence type="ECO:0000256" key="12">
    <source>
        <dbReference type="ARBA" id="ARBA00051157"/>
    </source>
</evidence>
<name>A0AA37T781_9GAMM</name>
<feature type="binding site" evidence="13 14">
    <location>
        <position position="148"/>
    </location>
    <ligand>
        <name>[2Fe-2S] cluster</name>
        <dbReference type="ChEBI" id="CHEBI:190135"/>
    </ligand>
</feature>
<comment type="cofactor">
    <cofactor evidence="14">
        <name>[2Fe-2S] cluster</name>
        <dbReference type="ChEBI" id="CHEBI:190135"/>
    </cofactor>
    <text evidence="14">Binds 1 [2Fe-2S] cluster. The cluster is coordinated with 3 cysteines and 1 arginine.</text>
</comment>
<keyword evidence="5 13" id="KW-0808">Transferase</keyword>
<evidence type="ECO:0000256" key="2">
    <source>
        <dbReference type="ARBA" id="ARBA00010765"/>
    </source>
</evidence>
<comment type="cofactor">
    <cofactor evidence="13">
        <name>[2Fe-2S] cluster</name>
        <dbReference type="ChEBI" id="CHEBI:190135"/>
    </cofactor>
    <text evidence="13">Binds 1 [2Fe-2S] cluster. The cluster is coordinated with 3 cysteines and 1 arginine.</text>
</comment>
<dbReference type="SFLD" id="SFLDF00272">
    <property type="entry name" value="biotin_synthase"/>
    <property type="match status" value="1"/>
</dbReference>